<evidence type="ECO:0000259" key="1">
    <source>
        <dbReference type="Pfam" id="PF12680"/>
    </source>
</evidence>
<dbReference type="Pfam" id="PF12680">
    <property type="entry name" value="SnoaL_2"/>
    <property type="match status" value="1"/>
</dbReference>
<reference evidence="3" key="1">
    <citation type="journal article" date="2019" name="Int. J. Syst. Evol. Microbiol.">
        <title>The Global Catalogue of Microorganisms (GCM) 10K type strain sequencing project: providing services to taxonomists for standard genome sequencing and annotation.</title>
        <authorList>
            <consortium name="The Broad Institute Genomics Platform"/>
            <consortium name="The Broad Institute Genome Sequencing Center for Infectious Disease"/>
            <person name="Wu L."/>
            <person name="Ma J."/>
        </authorList>
    </citation>
    <scope>NUCLEOTIDE SEQUENCE [LARGE SCALE GENOMIC DNA]</scope>
    <source>
        <strain evidence="3">KCTC 12861</strain>
    </source>
</reference>
<protein>
    <submittedName>
        <fullName evidence="2">Polyketide cyclase</fullName>
    </submittedName>
</protein>
<proteinExistence type="predicted"/>
<organism evidence="2 3">
    <name type="scientific">Pseudovibrio japonicus</name>
    <dbReference type="NCBI Taxonomy" id="366534"/>
    <lineage>
        <taxon>Bacteria</taxon>
        <taxon>Pseudomonadati</taxon>
        <taxon>Pseudomonadota</taxon>
        <taxon>Alphaproteobacteria</taxon>
        <taxon>Hyphomicrobiales</taxon>
        <taxon>Stappiaceae</taxon>
        <taxon>Pseudovibrio</taxon>
    </lineage>
</organism>
<dbReference type="InterPro" id="IPR032710">
    <property type="entry name" value="NTF2-like_dom_sf"/>
</dbReference>
<name>A0ABQ3ERQ7_9HYPH</name>
<dbReference type="InterPro" id="IPR037401">
    <property type="entry name" value="SnoaL-like"/>
</dbReference>
<accession>A0ABQ3ERQ7</accession>
<comment type="caution">
    <text evidence="2">The sequence shown here is derived from an EMBL/GenBank/DDBJ whole genome shotgun (WGS) entry which is preliminary data.</text>
</comment>
<dbReference type="SUPFAM" id="SSF54427">
    <property type="entry name" value="NTF2-like"/>
    <property type="match status" value="1"/>
</dbReference>
<evidence type="ECO:0000313" key="2">
    <source>
        <dbReference type="EMBL" id="GHB44144.1"/>
    </source>
</evidence>
<evidence type="ECO:0000313" key="3">
    <source>
        <dbReference type="Proteomes" id="UP000637980"/>
    </source>
</evidence>
<dbReference type="EMBL" id="BMXE01000008">
    <property type="protein sequence ID" value="GHB44144.1"/>
    <property type="molecule type" value="Genomic_DNA"/>
</dbReference>
<gene>
    <name evidence="2" type="ORF">GCM10007094_36750</name>
</gene>
<feature type="domain" description="SnoaL-like" evidence="1">
    <location>
        <begin position="7"/>
        <end position="101"/>
    </location>
</feature>
<dbReference type="Gene3D" id="3.10.450.50">
    <property type="match status" value="1"/>
</dbReference>
<sequence>MSKKTIADFWDAMSSNDFKFASKWLHPDFEYYMPQTREYLQGRSNFVAFNAAYPAAGQWSFAVQSIISDGENAVSDVKVTDGIRKDRVITFHTLRDGLILRQKEFWPDNYPAPEWRKVWMKTVDAAPF</sequence>
<dbReference type="Proteomes" id="UP000637980">
    <property type="component" value="Unassembled WGS sequence"/>
</dbReference>
<dbReference type="RefSeq" id="WP_189438275.1">
    <property type="nucleotide sequence ID" value="NZ_BMXE01000008.1"/>
</dbReference>
<keyword evidence="3" id="KW-1185">Reference proteome</keyword>